<evidence type="ECO:0000256" key="9">
    <source>
        <dbReference type="ARBA" id="ARBA00023136"/>
    </source>
</evidence>
<dbReference type="PANTHER" id="PTHR33446">
    <property type="entry name" value="PROTEIN TONB-RELATED"/>
    <property type="match status" value="1"/>
</dbReference>
<dbReference type="GO" id="GO:0098797">
    <property type="term" value="C:plasma membrane protein complex"/>
    <property type="evidence" value="ECO:0007669"/>
    <property type="project" value="TreeGrafter"/>
</dbReference>
<evidence type="ECO:0000256" key="8">
    <source>
        <dbReference type="ARBA" id="ARBA00022989"/>
    </source>
</evidence>
<evidence type="ECO:0000259" key="10">
    <source>
        <dbReference type="PROSITE" id="PS52015"/>
    </source>
</evidence>
<dbReference type="GO" id="GO:0030288">
    <property type="term" value="C:outer membrane-bounded periplasmic space"/>
    <property type="evidence" value="ECO:0007669"/>
    <property type="project" value="InterPro"/>
</dbReference>
<keyword evidence="4" id="KW-1003">Cell membrane</keyword>
<evidence type="ECO:0000313" key="11">
    <source>
        <dbReference type="EMBL" id="MCA6074546.1"/>
    </source>
</evidence>
<dbReference type="PANTHER" id="PTHR33446:SF2">
    <property type="entry name" value="PROTEIN TONB"/>
    <property type="match status" value="1"/>
</dbReference>
<keyword evidence="3" id="KW-0813">Transport</keyword>
<dbReference type="GO" id="GO:0031992">
    <property type="term" value="F:energy transducer activity"/>
    <property type="evidence" value="ECO:0007669"/>
    <property type="project" value="InterPro"/>
</dbReference>
<keyword evidence="5" id="KW-0997">Cell inner membrane</keyword>
<name>A0A9X1HRY5_9BACT</name>
<dbReference type="EMBL" id="JAIXNE010000003">
    <property type="protein sequence ID" value="MCA6075723.1"/>
    <property type="molecule type" value="Genomic_DNA"/>
</dbReference>
<dbReference type="Pfam" id="PF03544">
    <property type="entry name" value="TonB_C"/>
    <property type="match status" value="1"/>
</dbReference>
<evidence type="ECO:0000256" key="4">
    <source>
        <dbReference type="ARBA" id="ARBA00022475"/>
    </source>
</evidence>
<comment type="similarity">
    <text evidence="2">Belongs to the TonB family.</text>
</comment>
<organism evidence="13 14">
    <name type="scientific">Fulvivirga sedimenti</name>
    <dbReference type="NCBI Taxonomy" id="2879465"/>
    <lineage>
        <taxon>Bacteria</taxon>
        <taxon>Pseudomonadati</taxon>
        <taxon>Bacteroidota</taxon>
        <taxon>Cytophagia</taxon>
        <taxon>Cytophagales</taxon>
        <taxon>Fulvivirgaceae</taxon>
        <taxon>Fulvivirga</taxon>
    </lineage>
</organism>
<evidence type="ECO:0000256" key="3">
    <source>
        <dbReference type="ARBA" id="ARBA00022448"/>
    </source>
</evidence>
<feature type="domain" description="TonB C-terminal" evidence="10">
    <location>
        <begin position="121"/>
        <end position="212"/>
    </location>
</feature>
<comment type="caution">
    <text evidence="13">The sequence shown here is derived from an EMBL/GenBank/DDBJ whole genome shotgun (WGS) entry which is preliminary data.</text>
</comment>
<keyword evidence="8" id="KW-1133">Transmembrane helix</keyword>
<dbReference type="EMBL" id="JAIXNE010000004">
    <property type="protein sequence ID" value="MCA6076851.1"/>
    <property type="molecule type" value="Genomic_DNA"/>
</dbReference>
<gene>
    <name evidence="11" type="ORF">LDX50_06680</name>
    <name evidence="12" type="ORF">LDX50_12650</name>
    <name evidence="13" type="ORF">LDX50_18370</name>
</gene>
<dbReference type="Gene3D" id="3.30.1150.10">
    <property type="match status" value="1"/>
</dbReference>
<evidence type="ECO:0000313" key="14">
    <source>
        <dbReference type="Proteomes" id="UP001139409"/>
    </source>
</evidence>
<accession>A0A9X1HRY5</accession>
<dbReference type="NCBIfam" id="TIGR01352">
    <property type="entry name" value="tonB_Cterm"/>
    <property type="match status" value="1"/>
</dbReference>
<dbReference type="GO" id="GO:0055085">
    <property type="term" value="P:transmembrane transport"/>
    <property type="evidence" value="ECO:0007669"/>
    <property type="project" value="InterPro"/>
</dbReference>
<evidence type="ECO:0000256" key="1">
    <source>
        <dbReference type="ARBA" id="ARBA00004383"/>
    </source>
</evidence>
<dbReference type="InterPro" id="IPR006260">
    <property type="entry name" value="TonB/TolA_C"/>
</dbReference>
<keyword evidence="6" id="KW-0812">Transmembrane</keyword>
<dbReference type="InterPro" id="IPR051045">
    <property type="entry name" value="TonB-dependent_transducer"/>
</dbReference>
<proteinExistence type="inferred from homology"/>
<reference evidence="13" key="1">
    <citation type="submission" date="2021-09" db="EMBL/GenBank/DDBJ databases">
        <title>Fulvivirga sp. isolated from coastal sediment.</title>
        <authorList>
            <person name="Yu H."/>
        </authorList>
    </citation>
    <scope>NUCLEOTIDE SEQUENCE</scope>
    <source>
        <strain evidence="13">1062</strain>
    </source>
</reference>
<dbReference type="AlphaFoldDB" id="A0A9X1HRY5"/>
<evidence type="ECO:0000256" key="5">
    <source>
        <dbReference type="ARBA" id="ARBA00022519"/>
    </source>
</evidence>
<dbReference type="PROSITE" id="PS52015">
    <property type="entry name" value="TONB_CTD"/>
    <property type="match status" value="1"/>
</dbReference>
<dbReference type="InterPro" id="IPR037682">
    <property type="entry name" value="TonB_C"/>
</dbReference>
<evidence type="ECO:0000313" key="12">
    <source>
        <dbReference type="EMBL" id="MCA6075723.1"/>
    </source>
</evidence>
<dbReference type="PRINTS" id="PR01374">
    <property type="entry name" value="TONBPROTEIN"/>
</dbReference>
<keyword evidence="14" id="KW-1185">Reference proteome</keyword>
<sequence>MLFASIGLLVSMLAIVTLFNWKFYDRADNIDLQANISQVEELLDIPVTEQPPPPPKKVIQQPNIVEVSEEEIIEEIEINLDMEITEDMEIEEVIIENMDAPEEEHADEIFLIVEQAPEPVGGMQSFMTYLAENLQYPSKALRMQISGRVYVQFVVNADGSLQDFLVVKGIGGGCDEEAVRVLKSAPKWIPGKQRGKTVRVRMVIPVYFMIKE</sequence>
<dbReference type="GO" id="GO:0015891">
    <property type="term" value="P:siderophore transport"/>
    <property type="evidence" value="ECO:0007669"/>
    <property type="project" value="InterPro"/>
</dbReference>
<evidence type="ECO:0000256" key="2">
    <source>
        <dbReference type="ARBA" id="ARBA00006555"/>
    </source>
</evidence>
<comment type="subcellular location">
    <subcellularLocation>
        <location evidence="1">Cell inner membrane</location>
        <topology evidence="1">Single-pass membrane protein</topology>
        <orientation evidence="1">Periplasmic side</orientation>
    </subcellularLocation>
</comment>
<keyword evidence="9" id="KW-0472">Membrane</keyword>
<keyword evidence="7" id="KW-0653">Protein transport</keyword>
<dbReference type="Proteomes" id="UP001139409">
    <property type="component" value="Unassembled WGS sequence"/>
</dbReference>
<evidence type="ECO:0000256" key="7">
    <source>
        <dbReference type="ARBA" id="ARBA00022927"/>
    </source>
</evidence>
<dbReference type="GO" id="GO:0015031">
    <property type="term" value="P:protein transport"/>
    <property type="evidence" value="ECO:0007669"/>
    <property type="project" value="UniProtKB-KW"/>
</dbReference>
<dbReference type="InterPro" id="IPR003538">
    <property type="entry name" value="TonB"/>
</dbReference>
<dbReference type="EMBL" id="JAIXNE010000002">
    <property type="protein sequence ID" value="MCA6074546.1"/>
    <property type="molecule type" value="Genomic_DNA"/>
</dbReference>
<evidence type="ECO:0000313" key="13">
    <source>
        <dbReference type="EMBL" id="MCA6076851.1"/>
    </source>
</evidence>
<dbReference type="SUPFAM" id="SSF74653">
    <property type="entry name" value="TolA/TonB C-terminal domain"/>
    <property type="match status" value="1"/>
</dbReference>
<evidence type="ECO:0000256" key="6">
    <source>
        <dbReference type="ARBA" id="ARBA00022692"/>
    </source>
</evidence>
<protein>
    <submittedName>
        <fullName evidence="13">Energy transducer TonB</fullName>
    </submittedName>
</protein>